<keyword evidence="1" id="KW-0472">Membrane</keyword>
<proteinExistence type="predicted"/>
<gene>
    <name evidence="2" type="ORF">R0137_09800</name>
</gene>
<feature type="transmembrane region" description="Helical" evidence="1">
    <location>
        <begin position="112"/>
        <end position="130"/>
    </location>
</feature>
<feature type="transmembrane region" description="Helical" evidence="1">
    <location>
        <begin position="36"/>
        <end position="58"/>
    </location>
</feature>
<evidence type="ECO:0008006" key="4">
    <source>
        <dbReference type="Google" id="ProtNLM"/>
    </source>
</evidence>
<reference evidence="2 3" key="1">
    <citation type="submission" date="2023-10" db="EMBL/GenBank/DDBJ databases">
        <title>Two novel species belonging to the OM43/NOR5 clade.</title>
        <authorList>
            <person name="Park M."/>
        </authorList>
    </citation>
    <scope>NUCLEOTIDE SEQUENCE [LARGE SCALE GENOMIC DNA]</scope>
    <source>
        <strain evidence="2 3">IMCC45268</strain>
    </source>
</reference>
<dbReference type="Proteomes" id="UP001626549">
    <property type="component" value="Chromosome"/>
</dbReference>
<accession>A0ABZ0I7Q1</accession>
<feature type="transmembrane region" description="Helical" evidence="1">
    <location>
        <begin position="70"/>
        <end position="91"/>
    </location>
</feature>
<name>A0ABZ0I7Q1_9GAMM</name>
<protein>
    <recommendedName>
        <fullName evidence="4">EamA domain-containing protein</fullName>
    </recommendedName>
</protein>
<keyword evidence="3" id="KW-1185">Reference proteome</keyword>
<keyword evidence="1" id="KW-1133">Transmembrane helix</keyword>
<evidence type="ECO:0000313" key="2">
    <source>
        <dbReference type="EMBL" id="WOJ95547.1"/>
    </source>
</evidence>
<evidence type="ECO:0000256" key="1">
    <source>
        <dbReference type="SAM" id="Phobius"/>
    </source>
</evidence>
<keyword evidence="1" id="KW-0812">Transmembrane</keyword>
<sequence>MSLFEFVTVMVSMILALCLGHVLRSTSLLAKTEKSVAPYLPYTIWTVVLLLSVINHWWSLWDLRDIEWTYASFLYILMAPILISFAAGFLMPEDTDAKVISLKSHYLRVRRLFFATMTGYGIFMLFDGPLLSGQSLSSGVSIFSLILLMDTVIPMFTPNQRINAACGALSIALVVSVMVTRYLAA</sequence>
<feature type="transmembrane region" description="Helical" evidence="1">
    <location>
        <begin position="6"/>
        <end position="24"/>
    </location>
</feature>
<feature type="transmembrane region" description="Helical" evidence="1">
    <location>
        <begin position="136"/>
        <end position="157"/>
    </location>
</feature>
<dbReference type="EMBL" id="CP136865">
    <property type="protein sequence ID" value="WOJ95547.1"/>
    <property type="molecule type" value="Genomic_DNA"/>
</dbReference>
<organism evidence="2 3">
    <name type="scientific">Congregibacter brevis</name>
    <dbReference type="NCBI Taxonomy" id="3081201"/>
    <lineage>
        <taxon>Bacteria</taxon>
        <taxon>Pseudomonadati</taxon>
        <taxon>Pseudomonadota</taxon>
        <taxon>Gammaproteobacteria</taxon>
        <taxon>Cellvibrionales</taxon>
        <taxon>Halieaceae</taxon>
        <taxon>Congregibacter</taxon>
    </lineage>
</organism>
<evidence type="ECO:0000313" key="3">
    <source>
        <dbReference type="Proteomes" id="UP001626549"/>
    </source>
</evidence>
<dbReference type="RefSeq" id="WP_407326245.1">
    <property type="nucleotide sequence ID" value="NZ_CP136865.1"/>
</dbReference>
<feature type="transmembrane region" description="Helical" evidence="1">
    <location>
        <begin position="164"/>
        <end position="184"/>
    </location>
</feature>